<name>A0A9W7ZNX7_9FUNG</name>
<accession>A0A9W7ZNX7</accession>
<dbReference type="Proteomes" id="UP001150569">
    <property type="component" value="Unassembled WGS sequence"/>
</dbReference>
<gene>
    <name evidence="1" type="ORF">IWQ60_011026</name>
</gene>
<keyword evidence="2" id="KW-1185">Reference proteome</keyword>
<sequence length="207" mass="20765">MHGNERLLSWLYDARTDDDDIAVVTAGGDDARGVNGSEVTPFAAVDDTVVTDEAALLVTLEVVAVGAGEELATASRQREESGVARAGVGLVAAGSAAEVSAGSISRRANRGVVLRGSGTRGWSPNWNDTLGKEGEGGDSGMDDGLLNDAAIAVAVSDNLLTSVDSSDALVTGCNPSCDRGRVVTSAGDVRAASGGVTVNVNCESDGG</sequence>
<reference evidence="1" key="1">
    <citation type="submission" date="2022-07" db="EMBL/GenBank/DDBJ databases">
        <title>Phylogenomic reconstructions and comparative analyses of Kickxellomycotina fungi.</title>
        <authorList>
            <person name="Reynolds N.K."/>
            <person name="Stajich J.E."/>
            <person name="Barry K."/>
            <person name="Grigoriev I.V."/>
            <person name="Crous P."/>
            <person name="Smith M.E."/>
        </authorList>
    </citation>
    <scope>NUCLEOTIDE SEQUENCE</scope>
    <source>
        <strain evidence="1">RSA 861</strain>
    </source>
</reference>
<organism evidence="1 2">
    <name type="scientific">Tieghemiomyces parasiticus</name>
    <dbReference type="NCBI Taxonomy" id="78921"/>
    <lineage>
        <taxon>Eukaryota</taxon>
        <taxon>Fungi</taxon>
        <taxon>Fungi incertae sedis</taxon>
        <taxon>Zoopagomycota</taxon>
        <taxon>Kickxellomycotina</taxon>
        <taxon>Dimargaritomycetes</taxon>
        <taxon>Dimargaritales</taxon>
        <taxon>Dimargaritaceae</taxon>
        <taxon>Tieghemiomyces</taxon>
    </lineage>
</organism>
<protein>
    <submittedName>
        <fullName evidence="1">Uncharacterized protein</fullName>
    </submittedName>
</protein>
<evidence type="ECO:0000313" key="1">
    <source>
        <dbReference type="EMBL" id="KAJ1909710.1"/>
    </source>
</evidence>
<dbReference type="EMBL" id="JANBPT010001158">
    <property type="protein sequence ID" value="KAJ1909710.1"/>
    <property type="molecule type" value="Genomic_DNA"/>
</dbReference>
<dbReference type="AlphaFoldDB" id="A0A9W7ZNX7"/>
<comment type="caution">
    <text evidence="1">The sequence shown here is derived from an EMBL/GenBank/DDBJ whole genome shotgun (WGS) entry which is preliminary data.</text>
</comment>
<proteinExistence type="predicted"/>
<evidence type="ECO:0000313" key="2">
    <source>
        <dbReference type="Proteomes" id="UP001150569"/>
    </source>
</evidence>